<gene>
    <name evidence="1" type="ORF">Q664_46135</name>
</gene>
<organism evidence="1 2">
    <name type="scientific">Archangium violaceum Cb vi76</name>
    <dbReference type="NCBI Taxonomy" id="1406225"/>
    <lineage>
        <taxon>Bacteria</taxon>
        <taxon>Pseudomonadati</taxon>
        <taxon>Myxococcota</taxon>
        <taxon>Myxococcia</taxon>
        <taxon>Myxococcales</taxon>
        <taxon>Cystobacterineae</taxon>
        <taxon>Archangiaceae</taxon>
        <taxon>Archangium</taxon>
    </lineage>
</organism>
<name>A0A084SGT8_9BACT</name>
<evidence type="ECO:0000313" key="2">
    <source>
        <dbReference type="Proteomes" id="UP000028547"/>
    </source>
</evidence>
<dbReference type="EMBL" id="JPMI01000352">
    <property type="protein sequence ID" value="KFA87673.1"/>
    <property type="molecule type" value="Genomic_DNA"/>
</dbReference>
<dbReference type="AlphaFoldDB" id="A0A084SGT8"/>
<sequence>MGGEVNHHWAEDAEESKFIYTSGAAAFVHGVWWDPEGRTGDEVSADPDNRYQSPVYVFDFLRLIQLETDATEQPVDAPYPEVMQLGKLSSLYRGTDFPEFQVSRIKLLVTRRYAPNAAWTAGEHAGTIEAYKGRLHFRLGSATIKTTLDKIYRLP</sequence>
<comment type="caution">
    <text evidence="1">The sequence shown here is derived from an EMBL/GenBank/DDBJ whole genome shotgun (WGS) entry which is preliminary data.</text>
</comment>
<dbReference type="Proteomes" id="UP000028547">
    <property type="component" value="Unassembled WGS sequence"/>
</dbReference>
<reference evidence="1 2" key="1">
    <citation type="submission" date="2014-07" db="EMBL/GenBank/DDBJ databases">
        <title>Draft Genome Sequence of Gephyronic Acid Producer, Cystobacter violaceus Strain Cb vi76.</title>
        <authorList>
            <person name="Stevens D.C."/>
            <person name="Young J."/>
            <person name="Carmichael R."/>
            <person name="Tan J."/>
            <person name="Taylor R.E."/>
        </authorList>
    </citation>
    <scope>NUCLEOTIDE SEQUENCE [LARGE SCALE GENOMIC DNA]</scope>
    <source>
        <strain evidence="1 2">Cb vi76</strain>
    </source>
</reference>
<proteinExistence type="predicted"/>
<protein>
    <submittedName>
        <fullName evidence="1">Uncharacterized protein</fullName>
    </submittedName>
</protein>
<accession>A0A084SGT8</accession>
<evidence type="ECO:0000313" key="1">
    <source>
        <dbReference type="EMBL" id="KFA87673.1"/>
    </source>
</evidence>